<organism evidence="1">
    <name type="scientific">marine sediment metagenome</name>
    <dbReference type="NCBI Taxonomy" id="412755"/>
    <lineage>
        <taxon>unclassified sequences</taxon>
        <taxon>metagenomes</taxon>
        <taxon>ecological metagenomes</taxon>
    </lineage>
</organism>
<dbReference type="InterPro" id="IPR011009">
    <property type="entry name" value="Kinase-like_dom_sf"/>
</dbReference>
<gene>
    <name evidence="1" type="ORF">S03H2_62458</name>
</gene>
<name>X1J7S2_9ZZZZ</name>
<reference evidence="1" key="1">
    <citation type="journal article" date="2014" name="Front. Microbiol.">
        <title>High frequency of phylogenetically diverse reductive dehalogenase-homologous genes in deep subseafloor sedimentary metagenomes.</title>
        <authorList>
            <person name="Kawai M."/>
            <person name="Futagami T."/>
            <person name="Toyoda A."/>
            <person name="Takaki Y."/>
            <person name="Nishi S."/>
            <person name="Hori S."/>
            <person name="Arai W."/>
            <person name="Tsubouchi T."/>
            <person name="Morono Y."/>
            <person name="Uchiyama I."/>
            <person name="Ito T."/>
            <person name="Fujiyama A."/>
            <person name="Inagaki F."/>
            <person name="Takami H."/>
        </authorList>
    </citation>
    <scope>NUCLEOTIDE SEQUENCE</scope>
    <source>
        <strain evidence="1">Expedition CK06-06</strain>
    </source>
</reference>
<proteinExistence type="predicted"/>
<feature type="non-terminal residue" evidence="1">
    <location>
        <position position="111"/>
    </location>
</feature>
<evidence type="ECO:0000313" key="1">
    <source>
        <dbReference type="EMBL" id="GAH77540.1"/>
    </source>
</evidence>
<dbReference type="SUPFAM" id="SSF56112">
    <property type="entry name" value="Protein kinase-like (PK-like)"/>
    <property type="match status" value="1"/>
</dbReference>
<comment type="caution">
    <text evidence="1">The sequence shown here is derived from an EMBL/GenBank/DDBJ whole genome shotgun (WGS) entry which is preliminary data.</text>
</comment>
<dbReference type="InterPro" id="IPR016477">
    <property type="entry name" value="Fructo-/Ketosamine-3-kinase"/>
</dbReference>
<dbReference type="Pfam" id="PF03881">
    <property type="entry name" value="Fructosamin_kin"/>
    <property type="match status" value="1"/>
</dbReference>
<dbReference type="AlphaFoldDB" id="X1J7S2"/>
<dbReference type="EMBL" id="BARU01040398">
    <property type="protein sequence ID" value="GAH77540.1"/>
    <property type="molecule type" value="Genomic_DNA"/>
</dbReference>
<protein>
    <recommendedName>
        <fullName evidence="2">Aminoglycoside phosphotransferase domain-containing protein</fullName>
    </recommendedName>
</protein>
<evidence type="ECO:0008006" key="2">
    <source>
        <dbReference type="Google" id="ProtNLM"/>
    </source>
</evidence>
<dbReference type="Gene3D" id="3.30.200.20">
    <property type="entry name" value="Phosphorylase Kinase, domain 1"/>
    <property type="match status" value="1"/>
</dbReference>
<sequence length="111" mass="13136">MKIQSSEINIPKDLEKQLMGYDWEKVSTGWSSSEIYKLTNEKKPTLFIKINKYSGDLFFNHEYEMLKWLKDKISVPDVIYHKKNSDYEFLLLTEIPGKVSYEVFSNSDIEV</sequence>
<accession>X1J7S2</accession>